<accession>A0A1X0NFC2</accession>
<comment type="caution">
    <text evidence="3">The sequence shown here is derived from an EMBL/GenBank/DDBJ whole genome shotgun (WGS) entry which is preliminary data.</text>
</comment>
<dbReference type="VEuPathDB" id="TriTrypDB:TM35_001141070"/>
<dbReference type="RefSeq" id="XP_028876965.1">
    <property type="nucleotide sequence ID" value="XM_029031744.1"/>
</dbReference>
<feature type="signal peptide" evidence="2">
    <location>
        <begin position="1"/>
        <end position="23"/>
    </location>
</feature>
<dbReference type="Proteomes" id="UP000192257">
    <property type="component" value="Unassembled WGS sequence"/>
</dbReference>
<dbReference type="EMBL" id="NBCO01000114">
    <property type="protein sequence ID" value="ORC81512.1"/>
    <property type="molecule type" value="Genomic_DNA"/>
</dbReference>
<feature type="chain" id="PRO_5012710229" description="Mucin-associated surface protein (MASP)" evidence="2">
    <location>
        <begin position="24"/>
        <end position="316"/>
    </location>
</feature>
<dbReference type="AlphaFoldDB" id="A0A1X0NFC2"/>
<evidence type="ECO:0000313" key="4">
    <source>
        <dbReference type="Proteomes" id="UP000192257"/>
    </source>
</evidence>
<keyword evidence="2" id="KW-0732">Signal</keyword>
<feature type="compositionally biased region" description="Polar residues" evidence="1">
    <location>
        <begin position="202"/>
        <end position="263"/>
    </location>
</feature>
<evidence type="ECO:0000256" key="2">
    <source>
        <dbReference type="SAM" id="SignalP"/>
    </source>
</evidence>
<gene>
    <name evidence="3" type="ORF">TM35_001141070</name>
</gene>
<name>A0A1X0NFC2_9TRYP</name>
<keyword evidence="4" id="KW-1185">Reference proteome</keyword>
<feature type="compositionally biased region" description="Basic and acidic residues" evidence="1">
    <location>
        <begin position="135"/>
        <end position="151"/>
    </location>
</feature>
<evidence type="ECO:0000313" key="3">
    <source>
        <dbReference type="EMBL" id="ORC81512.1"/>
    </source>
</evidence>
<organism evidence="3 4">
    <name type="scientific">Trypanosoma theileri</name>
    <dbReference type="NCBI Taxonomy" id="67003"/>
    <lineage>
        <taxon>Eukaryota</taxon>
        <taxon>Discoba</taxon>
        <taxon>Euglenozoa</taxon>
        <taxon>Kinetoplastea</taxon>
        <taxon>Metakinetoplastina</taxon>
        <taxon>Trypanosomatida</taxon>
        <taxon>Trypanosomatidae</taxon>
        <taxon>Trypanosoma</taxon>
    </lineage>
</organism>
<proteinExistence type="predicted"/>
<dbReference type="GeneID" id="39991524"/>
<protein>
    <recommendedName>
        <fullName evidence="5">Mucin-associated surface protein (MASP)</fullName>
    </recommendedName>
</protein>
<feature type="compositionally biased region" description="Polar residues" evidence="1">
    <location>
        <begin position="69"/>
        <end position="79"/>
    </location>
</feature>
<feature type="region of interest" description="Disordered" evidence="1">
    <location>
        <begin position="44"/>
        <end position="81"/>
    </location>
</feature>
<evidence type="ECO:0008006" key="5">
    <source>
        <dbReference type="Google" id="ProtNLM"/>
    </source>
</evidence>
<reference evidence="3 4" key="1">
    <citation type="submission" date="2017-03" db="EMBL/GenBank/DDBJ databases">
        <title>An alternative strategy for trypanosome survival in the mammalian bloodstream revealed through genome and transcriptome analysis of the ubiquitous bovine parasite Trypanosoma (Megatrypanum) theileri.</title>
        <authorList>
            <person name="Kelly S."/>
            <person name="Ivens A."/>
            <person name="Mott A."/>
            <person name="O'Neill E."/>
            <person name="Emms D."/>
            <person name="Macleod O."/>
            <person name="Voorheis P."/>
            <person name="Matthews J."/>
            <person name="Matthews K."/>
            <person name="Carrington M."/>
        </authorList>
    </citation>
    <scope>NUCLEOTIDE SEQUENCE [LARGE SCALE GENOMIC DNA]</scope>
    <source>
        <strain evidence="3">Edinburgh</strain>
    </source>
</reference>
<feature type="compositionally biased region" description="Low complexity" evidence="1">
    <location>
        <begin position="168"/>
        <end position="182"/>
    </location>
</feature>
<feature type="region of interest" description="Disordered" evidence="1">
    <location>
        <begin position="95"/>
        <end position="280"/>
    </location>
</feature>
<sequence>MMMMMSRVMCVLAVVLCCACGCGFSVMGESVSKNGFDFYASSWEGFPGKDPKPENADIRNSGGIREGENQLQEQRQQSLGGHGSVLEEIKNQETLHEESDMITSSSSDHPPQISPNHDSDGHQNSLSPDSTLELPRPKEAPQIHVTAEKESSPVSAPSIGTVLPSGASETLTTTSTTTASTTPGDVDSTQTNLPAESAKPTDMSNANDNITAQQPSPAAESTLSSDVNSGNEFNAAPGTSPTAAAQENGNADSTATTNINSEAPTTTPSPLTDPPISKIAPTMKNKANVDSSVSPVWMRTAASLLIVAVLFSVTVY</sequence>
<feature type="compositionally biased region" description="Basic and acidic residues" evidence="1">
    <location>
        <begin position="47"/>
        <end position="57"/>
    </location>
</feature>
<evidence type="ECO:0000256" key="1">
    <source>
        <dbReference type="SAM" id="MobiDB-lite"/>
    </source>
</evidence>